<dbReference type="KEGG" id="ttu:TERTU_2690"/>
<dbReference type="Proteomes" id="UP000009080">
    <property type="component" value="Chromosome"/>
</dbReference>
<dbReference type="AlphaFoldDB" id="C5BM10"/>
<dbReference type="EMBL" id="CP001614">
    <property type="protein sequence ID" value="ACR12187.1"/>
    <property type="molecule type" value="Genomic_DNA"/>
</dbReference>
<accession>C5BM10</accession>
<dbReference type="OrthoDB" id="6388821at2"/>
<dbReference type="HOGENOM" id="CLU_1053489_0_0_6"/>
<protein>
    <submittedName>
        <fullName evidence="2">Uncharacterized protein</fullName>
    </submittedName>
</protein>
<evidence type="ECO:0000313" key="3">
    <source>
        <dbReference type="Proteomes" id="UP000009080"/>
    </source>
</evidence>
<reference evidence="2 3" key="1">
    <citation type="journal article" date="2009" name="PLoS ONE">
        <title>The complete genome of Teredinibacter turnerae T7901: an intracellular endosymbiont of marine wood-boring bivalves (shipworms).</title>
        <authorList>
            <person name="Yang J.C."/>
            <person name="Madupu R."/>
            <person name="Durkin A.S."/>
            <person name="Ekborg N.A."/>
            <person name="Pedamallu C.S."/>
            <person name="Hostetler J.B."/>
            <person name="Radune D."/>
            <person name="Toms B.S."/>
            <person name="Henrissat B."/>
            <person name="Coutinho P.M."/>
            <person name="Schwarz S."/>
            <person name="Field L."/>
            <person name="Trindade-Silva A.E."/>
            <person name="Soares C.A.G."/>
            <person name="Elshahawi S."/>
            <person name="Hanora A."/>
            <person name="Schmidt E.W."/>
            <person name="Haygood M.G."/>
            <person name="Posfai J."/>
            <person name="Benner J."/>
            <person name="Madinger C."/>
            <person name="Nove J."/>
            <person name="Anton B."/>
            <person name="Chaudhary K."/>
            <person name="Foster J."/>
            <person name="Holman A."/>
            <person name="Kumar S."/>
            <person name="Lessard P.A."/>
            <person name="Luyten Y.A."/>
            <person name="Slatko B."/>
            <person name="Wood N."/>
            <person name="Wu B."/>
            <person name="Teplitski M."/>
            <person name="Mougous J.D."/>
            <person name="Ward N."/>
            <person name="Eisen J.A."/>
            <person name="Badger J.H."/>
            <person name="Distel D.L."/>
        </authorList>
    </citation>
    <scope>NUCLEOTIDE SEQUENCE [LARGE SCALE GENOMIC DNA]</scope>
    <source>
        <strain evidence="3">ATCC 39867 / T7901</strain>
    </source>
</reference>
<dbReference type="RefSeq" id="WP_015818299.1">
    <property type="nucleotide sequence ID" value="NC_012997.1"/>
</dbReference>
<evidence type="ECO:0000256" key="1">
    <source>
        <dbReference type="SAM" id="MobiDB-lite"/>
    </source>
</evidence>
<feature type="compositionally biased region" description="Basic and acidic residues" evidence="1">
    <location>
        <begin position="78"/>
        <end position="92"/>
    </location>
</feature>
<keyword evidence="3" id="KW-1185">Reference proteome</keyword>
<dbReference type="STRING" id="377629.TERTU_2690"/>
<proteinExistence type="predicted"/>
<name>C5BM10_TERTT</name>
<dbReference type="eggNOG" id="ENOG5033NSK">
    <property type="taxonomic scope" value="Bacteria"/>
</dbReference>
<evidence type="ECO:0000313" key="2">
    <source>
        <dbReference type="EMBL" id="ACR12187.1"/>
    </source>
</evidence>
<feature type="compositionally biased region" description="Polar residues" evidence="1">
    <location>
        <begin position="93"/>
        <end position="104"/>
    </location>
</feature>
<sequence length="264" mass="29688">MKNIAIFLAGILFGVFIMYLGGKHAPAGIDNSTNLALSDAEVECNTTSEIGGAVLERDKTQNAGGVPKPAENEDFASNEDKQQGFQRPERDQLSTLQEGDQSIKSPVENDALDVDDPEFTAWTDVRGREVEAIINNIAKDYSGREHMLEKIKLESQFLNPRDAEQDPYDDEIWAYEKKQELTNIIYSQPGSSSLEISSITCKQLLCEVIGKERDNAWLPILRQILIQAKNIDYKNNNSQKTFGVLYRGDESDSYFYKIFRFTAG</sequence>
<feature type="region of interest" description="Disordered" evidence="1">
    <location>
        <begin position="57"/>
        <end position="112"/>
    </location>
</feature>
<organism evidence="2 3">
    <name type="scientific">Teredinibacter turnerae (strain ATCC 39867 / T7901)</name>
    <dbReference type="NCBI Taxonomy" id="377629"/>
    <lineage>
        <taxon>Bacteria</taxon>
        <taxon>Pseudomonadati</taxon>
        <taxon>Pseudomonadota</taxon>
        <taxon>Gammaproteobacteria</taxon>
        <taxon>Cellvibrionales</taxon>
        <taxon>Cellvibrionaceae</taxon>
        <taxon>Teredinibacter</taxon>
    </lineage>
</organism>
<gene>
    <name evidence="2" type="ordered locus">TERTU_2690</name>
</gene>